<dbReference type="RefSeq" id="XP_002486052.1">
    <property type="nucleotide sequence ID" value="XM_002486007.1"/>
</dbReference>
<gene>
    <name evidence="2" type="ORF">TSTA_100580</name>
</gene>
<dbReference type="STRING" id="441959.B8MMQ8"/>
<sequence length="304" mass="35140">MNTNELDKVVVEQSRNLKNKITNLIRKRLGLFDSDRQRHHPIFSADTIEKIAFTLSDQQLITGVSIIIVGFQRHCVMTQYHFYIVYLLEVFSFATHQPTMMILRKKLKLGVVVQCIWADLPQYYNGSEVAFTIVTSVFLFWGFAAVSKELCPPDYDSFKGHAMRFFTPRWWHDLTSQKFEELHLIQPFVSLCHGRDRDHTRGSFRFILDSTLFITYLLGFTLIQIFASRTFDLYRVWATLFYATFAITGIKDAAISAMTLENTPVMNGDENSWGFGQVLPMLLLALPTSQVWEMIWGKIHALTG</sequence>
<keyword evidence="3" id="KW-1185">Reference proteome</keyword>
<keyword evidence="1" id="KW-0812">Transmembrane</keyword>
<dbReference type="Proteomes" id="UP000001745">
    <property type="component" value="Unassembled WGS sequence"/>
</dbReference>
<evidence type="ECO:0000256" key="1">
    <source>
        <dbReference type="SAM" id="Phobius"/>
    </source>
</evidence>
<feature type="transmembrane region" description="Helical" evidence="1">
    <location>
        <begin position="130"/>
        <end position="147"/>
    </location>
</feature>
<keyword evidence="1" id="KW-0472">Membrane</keyword>
<dbReference type="GeneID" id="8097942"/>
<feature type="transmembrane region" description="Helical" evidence="1">
    <location>
        <begin position="206"/>
        <end position="227"/>
    </location>
</feature>
<feature type="transmembrane region" description="Helical" evidence="1">
    <location>
        <begin position="233"/>
        <end position="250"/>
    </location>
</feature>
<dbReference type="eggNOG" id="ENOG502T2I5">
    <property type="taxonomic scope" value="Eukaryota"/>
</dbReference>
<dbReference type="EMBL" id="EQ962658">
    <property type="protein sequence ID" value="EED13814.1"/>
    <property type="molecule type" value="Genomic_DNA"/>
</dbReference>
<accession>B8MMQ8</accession>
<dbReference type="InterPro" id="IPR053018">
    <property type="entry name" value="Elsinochrome_Biosynth-Asso"/>
</dbReference>
<organism evidence="2 3">
    <name type="scientific">Talaromyces stipitatus (strain ATCC 10500 / CBS 375.48 / QM 6759 / NRRL 1006)</name>
    <name type="common">Penicillium stipitatum</name>
    <dbReference type="NCBI Taxonomy" id="441959"/>
    <lineage>
        <taxon>Eukaryota</taxon>
        <taxon>Fungi</taxon>
        <taxon>Dikarya</taxon>
        <taxon>Ascomycota</taxon>
        <taxon>Pezizomycotina</taxon>
        <taxon>Eurotiomycetes</taxon>
        <taxon>Eurotiomycetidae</taxon>
        <taxon>Eurotiales</taxon>
        <taxon>Trichocomaceae</taxon>
        <taxon>Talaromyces</taxon>
        <taxon>Talaromyces sect. Talaromyces</taxon>
    </lineage>
</organism>
<name>B8MMQ8_TALSN</name>
<dbReference type="OrthoDB" id="4495729at2759"/>
<dbReference type="InParanoid" id="B8MMQ8"/>
<proteinExistence type="predicted"/>
<dbReference type="PANTHER" id="PTHR37577">
    <property type="entry name" value="INTEGRAL MEMBRANE PROTEIN"/>
    <property type="match status" value="1"/>
</dbReference>
<dbReference type="VEuPathDB" id="FungiDB:TSTA_100580"/>
<dbReference type="PANTHER" id="PTHR37577:SF1">
    <property type="entry name" value="INTEGRAL MEMBRANE PROTEIN"/>
    <property type="match status" value="1"/>
</dbReference>
<evidence type="ECO:0000313" key="2">
    <source>
        <dbReference type="EMBL" id="EED13814.1"/>
    </source>
</evidence>
<keyword evidence="1" id="KW-1133">Transmembrane helix</keyword>
<dbReference type="AlphaFoldDB" id="B8MMQ8"/>
<dbReference type="HOGENOM" id="CLU_915793_0_0_1"/>
<protein>
    <submittedName>
        <fullName evidence="2">Uncharacterized protein</fullName>
    </submittedName>
</protein>
<reference evidence="3" key="1">
    <citation type="journal article" date="2015" name="Genome Announc.">
        <title>Genome sequence of the AIDS-associated pathogen Penicillium marneffei (ATCC18224) and its near taxonomic relative Talaromyces stipitatus (ATCC10500).</title>
        <authorList>
            <person name="Nierman W.C."/>
            <person name="Fedorova-Abrams N.D."/>
            <person name="Andrianopoulos A."/>
        </authorList>
    </citation>
    <scope>NUCLEOTIDE SEQUENCE [LARGE SCALE GENOMIC DNA]</scope>
    <source>
        <strain evidence="3">ATCC 10500 / CBS 375.48 / QM 6759 / NRRL 1006</strain>
    </source>
</reference>
<evidence type="ECO:0000313" key="3">
    <source>
        <dbReference type="Proteomes" id="UP000001745"/>
    </source>
</evidence>